<dbReference type="NCBIfam" id="NF035944">
    <property type="entry name" value="PEPxxWA-CTERM"/>
    <property type="match status" value="1"/>
</dbReference>
<sequence length="96" mass="10276">MSTGRTVGDGRQASHWKDDVLLNIAPPIGIMDPTATGPGGGRPFQQVSLFDIIAFDAMGYDLAAVPEPQTWAMMILGFGFVGAAVRRRVRVGVRFA</sequence>
<keyword evidence="1" id="KW-0812">Transmembrane</keyword>
<proteinExistence type="predicted"/>
<keyword evidence="1" id="KW-0472">Membrane</keyword>
<evidence type="ECO:0000313" key="4">
    <source>
        <dbReference type="Proteomes" id="UP000464468"/>
    </source>
</evidence>
<protein>
    <submittedName>
        <fullName evidence="3">PEPxxWA-CTERM sorting domain-containing protein</fullName>
    </submittedName>
</protein>
<evidence type="ECO:0000256" key="1">
    <source>
        <dbReference type="SAM" id="Phobius"/>
    </source>
</evidence>
<evidence type="ECO:0000313" key="3">
    <source>
        <dbReference type="EMBL" id="QHL91715.1"/>
    </source>
</evidence>
<name>A0A7Z2NXP3_9SPHN</name>
<dbReference type="Pfam" id="PF07589">
    <property type="entry name" value="PEP-CTERM"/>
    <property type="match status" value="1"/>
</dbReference>
<dbReference type="EMBL" id="CP047895">
    <property type="protein sequence ID" value="QHL91715.1"/>
    <property type="molecule type" value="Genomic_DNA"/>
</dbReference>
<feature type="domain" description="Ice-binding protein C-terminal" evidence="2">
    <location>
        <begin position="64"/>
        <end position="88"/>
    </location>
</feature>
<evidence type="ECO:0000259" key="2">
    <source>
        <dbReference type="Pfam" id="PF07589"/>
    </source>
</evidence>
<dbReference type="Proteomes" id="UP000464468">
    <property type="component" value="Chromosome"/>
</dbReference>
<organism evidence="3 4">
    <name type="scientific">Sphingomonas changnyeongensis</name>
    <dbReference type="NCBI Taxonomy" id="2698679"/>
    <lineage>
        <taxon>Bacteria</taxon>
        <taxon>Pseudomonadati</taxon>
        <taxon>Pseudomonadota</taxon>
        <taxon>Alphaproteobacteria</taxon>
        <taxon>Sphingomonadales</taxon>
        <taxon>Sphingomonadaceae</taxon>
        <taxon>Sphingomonas</taxon>
    </lineage>
</organism>
<dbReference type="KEGG" id="schy:GVO57_00800"/>
<dbReference type="InterPro" id="IPR013424">
    <property type="entry name" value="Ice-binding_C"/>
</dbReference>
<dbReference type="AlphaFoldDB" id="A0A7Z2NXP3"/>
<keyword evidence="4" id="KW-1185">Reference proteome</keyword>
<dbReference type="NCBIfam" id="TIGR02595">
    <property type="entry name" value="PEP_CTERM"/>
    <property type="match status" value="1"/>
</dbReference>
<accession>A0A7Z2NXP3</accession>
<gene>
    <name evidence="3" type="ORF">GVO57_00800</name>
</gene>
<feature type="transmembrane region" description="Helical" evidence="1">
    <location>
        <begin position="68"/>
        <end position="85"/>
    </location>
</feature>
<keyword evidence="1" id="KW-1133">Transmembrane helix</keyword>
<reference evidence="3 4" key="1">
    <citation type="submission" date="2020-01" db="EMBL/GenBank/DDBJ databases">
        <title>Sphingomonas sp. C33 whole genome sequece.</title>
        <authorList>
            <person name="Park C."/>
        </authorList>
    </citation>
    <scope>NUCLEOTIDE SEQUENCE [LARGE SCALE GENOMIC DNA]</scope>
    <source>
        <strain evidence="3 4">C33</strain>
    </source>
</reference>